<evidence type="ECO:0000313" key="2">
    <source>
        <dbReference type="EMBL" id="GAA1669818.1"/>
    </source>
</evidence>
<proteinExistence type="predicted"/>
<keyword evidence="1" id="KW-0812">Transmembrane</keyword>
<protein>
    <recommendedName>
        <fullName evidence="4">DUF3137 domain-containing protein</fullName>
    </recommendedName>
</protein>
<evidence type="ECO:0000256" key="1">
    <source>
        <dbReference type="SAM" id="Phobius"/>
    </source>
</evidence>
<reference evidence="2 3" key="1">
    <citation type="journal article" date="2019" name="Int. J. Syst. Evol. Microbiol.">
        <title>The Global Catalogue of Microorganisms (GCM) 10K type strain sequencing project: providing services to taxonomists for standard genome sequencing and annotation.</title>
        <authorList>
            <consortium name="The Broad Institute Genomics Platform"/>
            <consortium name="The Broad Institute Genome Sequencing Center for Infectious Disease"/>
            <person name="Wu L."/>
            <person name="Ma J."/>
        </authorList>
    </citation>
    <scope>NUCLEOTIDE SEQUENCE [LARGE SCALE GENOMIC DNA]</scope>
    <source>
        <strain evidence="2 3">JCM 14307</strain>
    </source>
</reference>
<accession>A0ABN2GE66</accession>
<keyword evidence="1" id="KW-0472">Membrane</keyword>
<comment type="caution">
    <text evidence="2">The sequence shown here is derived from an EMBL/GenBank/DDBJ whole genome shotgun (WGS) entry which is preliminary data.</text>
</comment>
<name>A0ABN2GE66_9ACTN</name>
<keyword evidence="1" id="KW-1133">Transmembrane helix</keyword>
<sequence>MTGNQIFSLILIVLLLAGTAVGVGLFVRRQRYVKSLRDRGWTFVGSPVFDSVARLSNPPFGMGFTRNPDDQITGLTTAGRPFQVIEYGSEYWKGWVGMVTLSRRLPELWITGGQTVPRSGVAATMVPVPPQLGAGWAVGVQDPAFATEVLSGQLCTALLTLAGGQPGVNLSIDGDQLVILDPPRKDPELLAPWLDQVALLAAAIDALPLDRWIQPPKEPRLSFYQHPDWYWIGQDDSLLHSTPVTQSGHDHSTSEVIRGRDGDGPPFVAFTHHWKTTRTESSTDSEGRTTTRTVTENHSEPILGFELPVGMPWLQVSRRGFGSGISFESEAFNEEFAIHARDQKFAYDVIHPRQMEFLMAVKPASFQVVGNWAWFEAGRHDHQTIARCSYFLRDFLARVPRFVWKNLGLQDSPYPQA</sequence>
<evidence type="ECO:0008006" key="4">
    <source>
        <dbReference type="Google" id="ProtNLM"/>
    </source>
</evidence>
<dbReference type="RefSeq" id="WP_344145721.1">
    <property type="nucleotide sequence ID" value="NZ_BAAANF010000003.1"/>
</dbReference>
<gene>
    <name evidence="2" type="ORF">GCM10009745_10340</name>
</gene>
<evidence type="ECO:0000313" key="3">
    <source>
        <dbReference type="Proteomes" id="UP001500280"/>
    </source>
</evidence>
<keyword evidence="3" id="KW-1185">Reference proteome</keyword>
<dbReference type="Proteomes" id="UP001500280">
    <property type="component" value="Unassembled WGS sequence"/>
</dbReference>
<feature type="transmembrane region" description="Helical" evidence="1">
    <location>
        <begin position="6"/>
        <end position="27"/>
    </location>
</feature>
<dbReference type="EMBL" id="BAAANF010000003">
    <property type="protein sequence ID" value="GAA1669818.1"/>
    <property type="molecule type" value="Genomic_DNA"/>
</dbReference>
<organism evidence="2 3">
    <name type="scientific">Kribbella yunnanensis</name>
    <dbReference type="NCBI Taxonomy" id="190194"/>
    <lineage>
        <taxon>Bacteria</taxon>
        <taxon>Bacillati</taxon>
        <taxon>Actinomycetota</taxon>
        <taxon>Actinomycetes</taxon>
        <taxon>Propionibacteriales</taxon>
        <taxon>Kribbellaceae</taxon>
        <taxon>Kribbella</taxon>
    </lineage>
</organism>